<dbReference type="PROSITE" id="PS01032">
    <property type="entry name" value="PPM_1"/>
    <property type="match status" value="1"/>
</dbReference>
<dbReference type="InterPro" id="IPR014710">
    <property type="entry name" value="RmlC-like_jellyroll"/>
</dbReference>
<dbReference type="GO" id="GO:0004721">
    <property type="term" value="F:phosphoprotein phosphatase activity"/>
    <property type="evidence" value="ECO:0007669"/>
    <property type="project" value="UniProtKB-KW"/>
</dbReference>
<evidence type="ECO:0008006" key="11">
    <source>
        <dbReference type="Google" id="ProtNLM"/>
    </source>
</evidence>
<dbReference type="SUPFAM" id="SSF51206">
    <property type="entry name" value="cAMP-binding domain-like"/>
    <property type="match status" value="2"/>
</dbReference>
<comment type="similarity">
    <text evidence="5">Belongs to the PP2C family.</text>
</comment>
<sequence length="748" mass="81892">MGCSSSTPVKPKRKFTPSVNPKLNVMSKSELDRRIECSDETTKAKFGGVSVRYAYLSQRGYYPDEIHKPNQDSYTITPSFASRSTDIFFGVFDGHGRDGDKCAKFARDTLPPLLAESILHSRFGGGDELSKEAMQDAICKSHLECNRRMHASRTLDDSLSGTTAISMYLHGCRNRITVSNVGDSRAVVGRRGEKSDGLPSGGVGASTTTTTATSGGGATTSALKAFALSRDQTPYRRDERIRCRKKGARILSLDQIEGLEPVKEEEEEDELGNGSDMILGEEIDEGGDPPRVWSPNGDYPGTAFTRSIGDAIAEDLGVIAEPEMLTRELTPDDKIIVLASDGVFEFLTNQSVIDICAKFNDPLEACRAVVAESYELWLQYELRTDDITIICIFIDEVDSSSLVLSQRNSSADLKSSVLSSAESVESIYLENDELVVSDSRPVRKNISLEKSRALEKMKQKYICCKDVSDESDDYLDLDKLYNEKTDEEKARISEAISTSQIFQNISDAQRDLIYGYMEPMHVKKGQWIIRQGTVGDRFYIIDDGSFEVRIVPEGEEDVNNDGGDVVHIYTGARGRSHPSFGELALLHSAPRAASVIAQTDGQLWALHRIAFKKVVDGKGGKKDAEKVLRKMLAFMSFSPEELTDLSSYLCEAKYVSGDTIIKEGEPGDSAFIILPGGTCESVSAAGDGSTIKSSLGGDDFFGTEVLEKGGTKKYSCTVTAMSKVTCWILQKGDIKRVLGSVRKSEATA</sequence>
<evidence type="ECO:0000256" key="5">
    <source>
        <dbReference type="RuleBase" id="RU003465"/>
    </source>
</evidence>
<organism evidence="9 10">
    <name type="scientific">Cyclotella cryptica</name>
    <dbReference type="NCBI Taxonomy" id="29204"/>
    <lineage>
        <taxon>Eukaryota</taxon>
        <taxon>Sar</taxon>
        <taxon>Stramenopiles</taxon>
        <taxon>Ochrophyta</taxon>
        <taxon>Bacillariophyta</taxon>
        <taxon>Coscinodiscophyceae</taxon>
        <taxon>Thalassiosirophycidae</taxon>
        <taxon>Stephanodiscales</taxon>
        <taxon>Stephanodiscaceae</taxon>
        <taxon>Cyclotella</taxon>
    </lineage>
</organism>
<feature type="domain" description="Cyclic nucleotide-binding" evidence="7">
    <location>
        <begin position="501"/>
        <end position="615"/>
    </location>
</feature>
<dbReference type="PANTHER" id="PTHR11635">
    <property type="entry name" value="CAMP-DEPENDENT PROTEIN KINASE REGULATORY CHAIN"/>
    <property type="match status" value="1"/>
</dbReference>
<proteinExistence type="inferred from homology"/>
<comment type="subcellular location">
    <subcellularLocation>
        <location evidence="1">Membrane</location>
        <topology evidence="1">Peripheral membrane protein</topology>
    </subcellularLocation>
</comment>
<gene>
    <name evidence="9" type="ORF">HJC23_010626</name>
</gene>
<dbReference type="InterPro" id="IPR018488">
    <property type="entry name" value="cNMP-bd_CS"/>
</dbReference>
<evidence type="ECO:0000256" key="4">
    <source>
        <dbReference type="ARBA" id="ARBA00022912"/>
    </source>
</evidence>
<evidence type="ECO:0000256" key="3">
    <source>
        <dbReference type="ARBA" id="ARBA00022801"/>
    </source>
</evidence>
<dbReference type="InterPro" id="IPR001932">
    <property type="entry name" value="PPM-type_phosphatase-like_dom"/>
</dbReference>
<comment type="caution">
    <text evidence="9">The sequence shown here is derived from an EMBL/GenBank/DDBJ whole genome shotgun (WGS) entry which is preliminary data.</text>
</comment>
<evidence type="ECO:0000256" key="6">
    <source>
        <dbReference type="SAM" id="MobiDB-lite"/>
    </source>
</evidence>
<dbReference type="AlphaFoldDB" id="A0ABD3NKF0"/>
<dbReference type="PANTHER" id="PTHR11635:SF152">
    <property type="entry name" value="CAMP-DEPENDENT PROTEIN KINASE TYPE I REGULATORY SUBUNIT-RELATED"/>
    <property type="match status" value="1"/>
</dbReference>
<evidence type="ECO:0000313" key="10">
    <source>
        <dbReference type="Proteomes" id="UP001516023"/>
    </source>
</evidence>
<dbReference type="CDD" id="cd00038">
    <property type="entry name" value="CAP_ED"/>
    <property type="match status" value="2"/>
</dbReference>
<dbReference type="GO" id="GO:0046872">
    <property type="term" value="F:metal ion binding"/>
    <property type="evidence" value="ECO:0007669"/>
    <property type="project" value="UniProtKB-KW"/>
</dbReference>
<evidence type="ECO:0000313" key="9">
    <source>
        <dbReference type="EMBL" id="KAL3776358.1"/>
    </source>
</evidence>
<evidence type="ECO:0000259" key="7">
    <source>
        <dbReference type="PROSITE" id="PS50042"/>
    </source>
</evidence>
<dbReference type="InterPro" id="IPR050503">
    <property type="entry name" value="cAMP-dep_PK_reg_su-like"/>
</dbReference>
<dbReference type="Proteomes" id="UP001516023">
    <property type="component" value="Unassembled WGS sequence"/>
</dbReference>
<feature type="domain" description="Cyclic nucleotide-binding" evidence="7">
    <location>
        <begin position="633"/>
        <end position="739"/>
    </location>
</feature>
<dbReference type="Gene3D" id="3.60.40.10">
    <property type="entry name" value="PPM-type phosphatase domain"/>
    <property type="match status" value="1"/>
</dbReference>
<dbReference type="SUPFAM" id="SSF81606">
    <property type="entry name" value="PP2C-like"/>
    <property type="match status" value="1"/>
</dbReference>
<dbReference type="EMBL" id="JABMIG020000496">
    <property type="protein sequence ID" value="KAL3776358.1"/>
    <property type="molecule type" value="Genomic_DNA"/>
</dbReference>
<keyword evidence="4 5" id="KW-0904">Protein phosphatase</keyword>
<dbReference type="InterPro" id="IPR036457">
    <property type="entry name" value="PPM-type-like_dom_sf"/>
</dbReference>
<reference evidence="9 10" key="1">
    <citation type="journal article" date="2020" name="G3 (Bethesda)">
        <title>Improved Reference Genome for Cyclotella cryptica CCMP332, a Model for Cell Wall Morphogenesis, Salinity Adaptation, and Lipid Production in Diatoms (Bacillariophyta).</title>
        <authorList>
            <person name="Roberts W.R."/>
            <person name="Downey K.M."/>
            <person name="Ruck E.C."/>
            <person name="Traller J.C."/>
            <person name="Alverson A.J."/>
        </authorList>
    </citation>
    <scope>NUCLEOTIDE SEQUENCE [LARGE SCALE GENOMIC DNA]</scope>
    <source>
        <strain evidence="9 10">CCMP332</strain>
    </source>
</reference>
<keyword evidence="2" id="KW-0479">Metal-binding</keyword>
<dbReference type="Pfam" id="PF00027">
    <property type="entry name" value="cNMP_binding"/>
    <property type="match status" value="2"/>
</dbReference>
<keyword evidence="10" id="KW-1185">Reference proteome</keyword>
<dbReference type="SMART" id="SM00100">
    <property type="entry name" value="cNMP"/>
    <property type="match status" value="2"/>
</dbReference>
<feature type="region of interest" description="Disordered" evidence="6">
    <location>
        <begin position="190"/>
        <end position="217"/>
    </location>
</feature>
<dbReference type="PRINTS" id="PR00103">
    <property type="entry name" value="CAMPKINASE"/>
</dbReference>
<keyword evidence="3 5" id="KW-0378">Hydrolase</keyword>
<dbReference type="PROSITE" id="PS51746">
    <property type="entry name" value="PPM_2"/>
    <property type="match status" value="1"/>
</dbReference>
<dbReference type="PROSITE" id="PS50042">
    <property type="entry name" value="CNMP_BINDING_3"/>
    <property type="match status" value="2"/>
</dbReference>
<feature type="region of interest" description="Disordered" evidence="6">
    <location>
        <begin position="1"/>
        <end position="20"/>
    </location>
</feature>
<name>A0ABD3NKF0_9STRA</name>
<accession>A0ABD3NKF0</accession>
<dbReference type="Pfam" id="PF00481">
    <property type="entry name" value="PP2C"/>
    <property type="match status" value="1"/>
</dbReference>
<dbReference type="SMART" id="SM00332">
    <property type="entry name" value="PP2Cc"/>
    <property type="match status" value="1"/>
</dbReference>
<dbReference type="InterPro" id="IPR000595">
    <property type="entry name" value="cNMP-bd_dom"/>
</dbReference>
<feature type="domain" description="PPM-type phosphatase" evidence="8">
    <location>
        <begin position="52"/>
        <end position="394"/>
    </location>
</feature>
<dbReference type="Gene3D" id="2.60.120.10">
    <property type="entry name" value="Jelly Rolls"/>
    <property type="match status" value="2"/>
</dbReference>
<protein>
    <recommendedName>
        <fullName evidence="11">cGMP-dependent protein kinase</fullName>
    </recommendedName>
</protein>
<evidence type="ECO:0000256" key="2">
    <source>
        <dbReference type="ARBA" id="ARBA00022723"/>
    </source>
</evidence>
<dbReference type="InterPro" id="IPR018490">
    <property type="entry name" value="cNMP-bd_dom_sf"/>
</dbReference>
<evidence type="ECO:0000259" key="8">
    <source>
        <dbReference type="PROSITE" id="PS51746"/>
    </source>
</evidence>
<dbReference type="InterPro" id="IPR000222">
    <property type="entry name" value="PP2C_BS"/>
</dbReference>
<evidence type="ECO:0000256" key="1">
    <source>
        <dbReference type="ARBA" id="ARBA00004170"/>
    </source>
</evidence>
<dbReference type="PROSITE" id="PS00889">
    <property type="entry name" value="CNMP_BINDING_2"/>
    <property type="match status" value="1"/>
</dbReference>
<dbReference type="PROSITE" id="PS00888">
    <property type="entry name" value="CNMP_BINDING_1"/>
    <property type="match status" value="1"/>
</dbReference>
<dbReference type="GO" id="GO:0016020">
    <property type="term" value="C:membrane"/>
    <property type="evidence" value="ECO:0007669"/>
    <property type="project" value="UniProtKB-SubCell"/>
</dbReference>
<dbReference type="CDD" id="cd00143">
    <property type="entry name" value="PP2Cc"/>
    <property type="match status" value="1"/>
</dbReference>